<dbReference type="AlphaFoldDB" id="A0A0P1B6F7"/>
<evidence type="ECO:0000313" key="1">
    <source>
        <dbReference type="EMBL" id="CEG50048.1"/>
    </source>
</evidence>
<sequence length="139" mass="15941">MPPGYTQSLPLWTSLYSVNKALNDDELLYLSGDETDCDSERGSDTLSREDQQLLLHHQQDRDEKNVDHSVVLRSCKRPTTPLSIPAQTHQYIAKCSDRWIWDEDDDDERNACTCCCDRSAPSTYPHTTTSNDLMFDLEL</sequence>
<dbReference type="Proteomes" id="UP000054928">
    <property type="component" value="Unassembled WGS sequence"/>
</dbReference>
<proteinExistence type="predicted"/>
<reference evidence="2" key="1">
    <citation type="submission" date="2014-09" db="EMBL/GenBank/DDBJ databases">
        <authorList>
            <person name="Sharma Rahul"/>
            <person name="Thines Marco"/>
        </authorList>
    </citation>
    <scope>NUCLEOTIDE SEQUENCE [LARGE SCALE GENOMIC DNA]</scope>
</reference>
<evidence type="ECO:0000313" key="2">
    <source>
        <dbReference type="Proteomes" id="UP000054928"/>
    </source>
</evidence>
<dbReference type="RefSeq" id="XP_024586417.1">
    <property type="nucleotide sequence ID" value="XM_024721305.1"/>
</dbReference>
<organism evidence="1 2">
    <name type="scientific">Plasmopara halstedii</name>
    <name type="common">Downy mildew of sunflower</name>
    <dbReference type="NCBI Taxonomy" id="4781"/>
    <lineage>
        <taxon>Eukaryota</taxon>
        <taxon>Sar</taxon>
        <taxon>Stramenopiles</taxon>
        <taxon>Oomycota</taxon>
        <taxon>Peronosporomycetes</taxon>
        <taxon>Peronosporales</taxon>
        <taxon>Peronosporaceae</taxon>
        <taxon>Plasmopara</taxon>
    </lineage>
</organism>
<protein>
    <submittedName>
        <fullName evidence="1">Uncharacterized protein</fullName>
    </submittedName>
</protein>
<dbReference type="EMBL" id="CCYD01003101">
    <property type="protein sequence ID" value="CEG50048.1"/>
    <property type="molecule type" value="Genomic_DNA"/>
</dbReference>
<keyword evidence="2" id="KW-1185">Reference proteome</keyword>
<dbReference type="OrthoDB" id="112764at2759"/>
<dbReference type="GeneID" id="36402832"/>
<name>A0A0P1B6F7_PLAHL</name>
<accession>A0A0P1B6F7</accession>
<dbReference type="OMA" id="WIWDEVE"/>